<organism evidence="5 6">
    <name type="scientific">Moheibacter lacus</name>
    <dbReference type="NCBI Taxonomy" id="2745851"/>
    <lineage>
        <taxon>Bacteria</taxon>
        <taxon>Pseudomonadati</taxon>
        <taxon>Bacteroidota</taxon>
        <taxon>Flavobacteriia</taxon>
        <taxon>Flavobacteriales</taxon>
        <taxon>Weeksellaceae</taxon>
        <taxon>Moheibacter</taxon>
    </lineage>
</organism>
<dbReference type="Pfam" id="PF00534">
    <property type="entry name" value="Glycos_transf_1"/>
    <property type="match status" value="1"/>
</dbReference>
<accession>A0A838ZUH2</accession>
<dbReference type="InterPro" id="IPR001296">
    <property type="entry name" value="Glyco_trans_1"/>
</dbReference>
<dbReference type="RefSeq" id="WP_182044222.1">
    <property type="nucleotide sequence ID" value="NZ_JACDZE010000005.1"/>
</dbReference>
<sequence length="374" mass="43221">MKKRKIITSVINNFDSDQRVQKVCGSLMKFGFEVEVVATNLRGEPKLNFPYPVHYLNLSAQSGMKMYLDFNRKLFFKLNSIAKKDDILLANDLDALLPNYLISKIKGCELVFDSHEIFSEVPTLYNRPFRKKIWKTLEKSIVPNLKHFYTVSNGYADWFEKAYQNRPEVVMNVPLIQKNADTKLSIDLPEISTEKILIYQGVINFSRGIGKMIEAMQFLENVQLWIVGNGPKKVEFETLTEDLKLENKVKFLGNVSPNQLKCITPKADLGLSLEEDYGISYRYALPNKIFDYTHAGIPILGTYLPEIKATIENYRLGKTIENHEPKHIAERIKMMLEEGKSPYTENLKRAAEVFNWSHEEKKLEGIYSVFNEQK</sequence>
<gene>
    <name evidence="5" type="ORF">HU137_12655</name>
</gene>
<evidence type="ECO:0000256" key="1">
    <source>
        <dbReference type="ARBA" id="ARBA00022676"/>
    </source>
</evidence>
<dbReference type="InterPro" id="IPR028098">
    <property type="entry name" value="Glyco_trans_4-like_N"/>
</dbReference>
<evidence type="ECO:0000256" key="2">
    <source>
        <dbReference type="ARBA" id="ARBA00022679"/>
    </source>
</evidence>
<proteinExistence type="predicted"/>
<feature type="domain" description="Glycosyl transferase family 1" evidence="3">
    <location>
        <begin position="189"/>
        <end position="351"/>
    </location>
</feature>
<evidence type="ECO:0000313" key="6">
    <source>
        <dbReference type="Proteomes" id="UP000552241"/>
    </source>
</evidence>
<dbReference type="Gene3D" id="3.40.50.2000">
    <property type="entry name" value="Glycogen Phosphorylase B"/>
    <property type="match status" value="2"/>
</dbReference>
<dbReference type="EMBL" id="JACDZE010000005">
    <property type="protein sequence ID" value="MBA5630617.1"/>
    <property type="molecule type" value="Genomic_DNA"/>
</dbReference>
<evidence type="ECO:0000259" key="4">
    <source>
        <dbReference type="Pfam" id="PF13439"/>
    </source>
</evidence>
<dbReference type="GO" id="GO:0016757">
    <property type="term" value="F:glycosyltransferase activity"/>
    <property type="evidence" value="ECO:0007669"/>
    <property type="project" value="UniProtKB-KW"/>
</dbReference>
<keyword evidence="6" id="KW-1185">Reference proteome</keyword>
<dbReference type="PANTHER" id="PTHR12526">
    <property type="entry name" value="GLYCOSYLTRANSFERASE"/>
    <property type="match status" value="1"/>
</dbReference>
<keyword evidence="1" id="KW-0328">Glycosyltransferase</keyword>
<evidence type="ECO:0000313" key="5">
    <source>
        <dbReference type="EMBL" id="MBA5630617.1"/>
    </source>
</evidence>
<dbReference type="Pfam" id="PF13439">
    <property type="entry name" value="Glyco_transf_4"/>
    <property type="match status" value="1"/>
</dbReference>
<comment type="caution">
    <text evidence="5">The sequence shown here is derived from an EMBL/GenBank/DDBJ whole genome shotgun (WGS) entry which is preliminary data.</text>
</comment>
<reference evidence="5 6" key="1">
    <citation type="submission" date="2020-07" db="EMBL/GenBank/DDBJ databases">
        <title>Moheibacter lacus sp. nov., a member of the family Flavobacteriaceae isolated from freshwater lake sediment.</title>
        <authorList>
            <person name="Liu Y."/>
        </authorList>
    </citation>
    <scope>NUCLEOTIDE SEQUENCE [LARGE SCALE GENOMIC DNA]</scope>
    <source>
        <strain evidence="5 6">BDHS18</strain>
    </source>
</reference>
<keyword evidence="2 5" id="KW-0808">Transferase</keyword>
<protein>
    <submittedName>
        <fullName evidence="5">Glycosyltransferase</fullName>
    </submittedName>
</protein>
<evidence type="ECO:0000259" key="3">
    <source>
        <dbReference type="Pfam" id="PF00534"/>
    </source>
</evidence>
<dbReference type="Proteomes" id="UP000552241">
    <property type="component" value="Unassembled WGS sequence"/>
</dbReference>
<name>A0A838ZUH2_9FLAO</name>
<dbReference type="AlphaFoldDB" id="A0A838ZUH2"/>
<dbReference type="PANTHER" id="PTHR12526:SF629">
    <property type="entry name" value="TEICHURONIC ACID BIOSYNTHESIS GLYCOSYLTRANSFERASE TUAH-RELATED"/>
    <property type="match status" value="1"/>
</dbReference>
<feature type="domain" description="Glycosyltransferase subfamily 4-like N-terminal" evidence="4">
    <location>
        <begin position="22"/>
        <end position="169"/>
    </location>
</feature>
<dbReference type="SUPFAM" id="SSF53756">
    <property type="entry name" value="UDP-Glycosyltransferase/glycogen phosphorylase"/>
    <property type="match status" value="1"/>
</dbReference>